<sequence>MQEEQRRLAMAIPPGAASPRGADRQQQQQQAPPSQPIPIPISIPASINNNNSGGDNNNSFSTNSSGNNNGGGGGGGVGVLLPPPSPGAATLAARSPLFPFLRPVLSPRRPPYSQWTPPSSPAQWLIGSPPSSPGGYLLSSSPYSYSSFPSSSSYSSTSSSSSSPLRCAVEVFSFDRSCEGAGGAVAGFVGVGVAVAGPGGSGGGSGGSPPRPRGCDKCTQTGGELQPAAAAAERRRQPQHSATAPGSLRQALHSDSDWEPAEASLGGEAIPDVIPPRERSLSESAINPRMERVGQELRRIGDEFNVFVDGQQLQRRNFGRQNGRLLHDEAVWLLRFGLYIINRRNL</sequence>
<dbReference type="Proteomes" id="UP001318040">
    <property type="component" value="Chromosome 6"/>
</dbReference>
<feature type="region of interest" description="Disordered" evidence="1">
    <location>
        <begin position="144"/>
        <end position="163"/>
    </location>
</feature>
<feature type="region of interest" description="Disordered" evidence="1">
    <location>
        <begin position="200"/>
        <end position="279"/>
    </location>
</feature>
<dbReference type="GeneID" id="116939468"/>
<protein>
    <submittedName>
        <fullName evidence="4">Trithorax group protein osa-like isoform X1</fullName>
    </submittedName>
</protein>
<feature type="compositionally biased region" description="Gly residues" evidence="1">
    <location>
        <begin position="68"/>
        <end position="78"/>
    </location>
</feature>
<evidence type="ECO:0000313" key="3">
    <source>
        <dbReference type="Proteomes" id="UP001318040"/>
    </source>
</evidence>
<feature type="compositionally biased region" description="Low complexity" evidence="1">
    <location>
        <begin position="42"/>
        <end position="67"/>
    </location>
</feature>
<evidence type="ECO:0000259" key="2">
    <source>
        <dbReference type="Pfam" id="PF08945"/>
    </source>
</evidence>
<name>A0AAJ7WP85_PETMA</name>
<feature type="region of interest" description="Disordered" evidence="1">
    <location>
        <begin position="1"/>
        <end position="88"/>
    </location>
</feature>
<reference evidence="4" key="1">
    <citation type="submission" date="2025-08" db="UniProtKB">
        <authorList>
            <consortium name="RefSeq"/>
        </authorList>
    </citation>
    <scope>IDENTIFICATION</scope>
    <source>
        <tissue evidence="4">Sperm</tissue>
    </source>
</reference>
<accession>A0AAJ7WP85</accession>
<gene>
    <name evidence="4" type="primary">LOC116939468</name>
</gene>
<keyword evidence="3" id="KW-1185">Reference proteome</keyword>
<proteinExistence type="predicted"/>
<feature type="domain" description="Bcl-x interacting BH3" evidence="2">
    <location>
        <begin position="287"/>
        <end position="305"/>
    </location>
</feature>
<dbReference type="AlphaFoldDB" id="A0AAJ7WP85"/>
<feature type="region of interest" description="Disordered" evidence="1">
    <location>
        <begin position="108"/>
        <end position="131"/>
    </location>
</feature>
<dbReference type="KEGG" id="pmrn:116939468"/>
<dbReference type="InterPro" id="IPR015040">
    <property type="entry name" value="Bcl-x_interacting_BH3_dom"/>
</dbReference>
<evidence type="ECO:0000256" key="1">
    <source>
        <dbReference type="SAM" id="MobiDB-lite"/>
    </source>
</evidence>
<dbReference type="Pfam" id="PF08945">
    <property type="entry name" value="Bclx_interact"/>
    <property type="match status" value="1"/>
</dbReference>
<organism evidence="3 4">
    <name type="scientific">Petromyzon marinus</name>
    <name type="common">Sea lamprey</name>
    <dbReference type="NCBI Taxonomy" id="7757"/>
    <lineage>
        <taxon>Eukaryota</taxon>
        <taxon>Metazoa</taxon>
        <taxon>Chordata</taxon>
        <taxon>Craniata</taxon>
        <taxon>Vertebrata</taxon>
        <taxon>Cyclostomata</taxon>
        <taxon>Hyperoartia</taxon>
        <taxon>Petromyzontiformes</taxon>
        <taxon>Petromyzontidae</taxon>
        <taxon>Petromyzon</taxon>
    </lineage>
</organism>
<dbReference type="RefSeq" id="XP_032803753.1">
    <property type="nucleotide sequence ID" value="XM_032947862.1"/>
</dbReference>
<evidence type="ECO:0000313" key="4">
    <source>
        <dbReference type="RefSeq" id="XP_032803753.1"/>
    </source>
</evidence>